<gene>
    <name evidence="2" type="ORF">SAMN05444584_1741</name>
</gene>
<dbReference type="AlphaFoldDB" id="A0A217EHI6"/>
<organism evidence="2 3">
    <name type="scientific">Acinetobacter apis</name>
    <dbReference type="NCBI Taxonomy" id="1229165"/>
    <lineage>
        <taxon>Bacteria</taxon>
        <taxon>Pseudomonadati</taxon>
        <taxon>Pseudomonadota</taxon>
        <taxon>Gammaproteobacteria</taxon>
        <taxon>Moraxellales</taxon>
        <taxon>Moraxellaceae</taxon>
        <taxon>Acinetobacter</taxon>
    </lineage>
</organism>
<protein>
    <submittedName>
        <fullName evidence="2">TLP18.3, Psb32 and MOLO-1 founding protein of phosphatase</fullName>
    </submittedName>
</protein>
<dbReference type="Pfam" id="PF04536">
    <property type="entry name" value="TPM_phosphatase"/>
    <property type="match status" value="1"/>
</dbReference>
<evidence type="ECO:0000259" key="1">
    <source>
        <dbReference type="Pfam" id="PF04536"/>
    </source>
</evidence>
<name>A0A217EHI6_9GAMM</name>
<dbReference type="Gene3D" id="3.10.310.50">
    <property type="match status" value="1"/>
</dbReference>
<evidence type="ECO:0000313" key="2">
    <source>
        <dbReference type="EMBL" id="SNQ29772.1"/>
    </source>
</evidence>
<keyword evidence="3" id="KW-1185">Reference proteome</keyword>
<dbReference type="PANTHER" id="PTHR30373:SF8">
    <property type="entry name" value="BLL7265 PROTEIN"/>
    <property type="match status" value="1"/>
</dbReference>
<dbReference type="OrthoDB" id="5683663at2"/>
<sequence length="187" mass="21835">MVDKKESAHIITHSKYKYGQDQSLKRWFKHAFYFTQPSRFFAKSDYDLIADAVKQAEEGHIGEIQVVIEAHLPIKMAFYQNPTHRARQLFAELGVWDTEHNSGILLYINLCESRVEIVFDRGVQQHTEAERWSTICQNIIIKMQKQQYTSAIQQGVQEIGSVLKQYYSDLRIQDENINELSNQPTIL</sequence>
<dbReference type="PANTHER" id="PTHR30373">
    <property type="entry name" value="UPF0603 PROTEIN YGCG"/>
    <property type="match status" value="1"/>
</dbReference>
<evidence type="ECO:0000313" key="3">
    <source>
        <dbReference type="Proteomes" id="UP000243463"/>
    </source>
</evidence>
<proteinExistence type="predicted"/>
<feature type="domain" description="TPM" evidence="1">
    <location>
        <begin position="39"/>
        <end position="161"/>
    </location>
</feature>
<accession>A0A217EHI6</accession>
<dbReference type="RefSeq" id="WP_088823816.1">
    <property type="nucleotide sequence ID" value="NZ_FZLN01000003.1"/>
</dbReference>
<dbReference type="InterPro" id="IPR007621">
    <property type="entry name" value="TPM_dom"/>
</dbReference>
<reference evidence="3" key="1">
    <citation type="submission" date="2017-06" db="EMBL/GenBank/DDBJ databases">
        <authorList>
            <person name="Varghese N."/>
            <person name="Submissions S."/>
        </authorList>
    </citation>
    <scope>NUCLEOTIDE SEQUENCE [LARGE SCALE GENOMIC DNA]</scope>
    <source>
        <strain evidence="3">ANC 5114</strain>
    </source>
</reference>
<dbReference type="Proteomes" id="UP000243463">
    <property type="component" value="Unassembled WGS sequence"/>
</dbReference>
<dbReference type="EMBL" id="FZLN01000003">
    <property type="protein sequence ID" value="SNQ29772.1"/>
    <property type="molecule type" value="Genomic_DNA"/>
</dbReference>